<protein>
    <submittedName>
        <fullName evidence="1">Uncharacterized protein</fullName>
    </submittedName>
</protein>
<evidence type="ECO:0000313" key="2">
    <source>
        <dbReference type="Proteomes" id="UP000266016"/>
    </source>
</evidence>
<dbReference type="RefSeq" id="WP_119118644.1">
    <property type="nucleotide sequence ID" value="NZ_QWVS01000052.1"/>
</dbReference>
<evidence type="ECO:0000313" key="1">
    <source>
        <dbReference type="EMBL" id="RID82163.1"/>
    </source>
</evidence>
<accession>A0A398B2P5</accession>
<keyword evidence="2" id="KW-1185">Reference proteome</keyword>
<gene>
    <name evidence="1" type="ORF">D1953_18580</name>
</gene>
<dbReference type="EMBL" id="QWVS01000052">
    <property type="protein sequence ID" value="RID82163.1"/>
    <property type="molecule type" value="Genomic_DNA"/>
</dbReference>
<organism evidence="1 2">
    <name type="scientific">Peribacillus asahii</name>
    <dbReference type="NCBI Taxonomy" id="228899"/>
    <lineage>
        <taxon>Bacteria</taxon>
        <taxon>Bacillati</taxon>
        <taxon>Bacillota</taxon>
        <taxon>Bacilli</taxon>
        <taxon>Bacillales</taxon>
        <taxon>Bacillaceae</taxon>
        <taxon>Peribacillus</taxon>
    </lineage>
</organism>
<comment type="caution">
    <text evidence="1">The sequence shown here is derived from an EMBL/GenBank/DDBJ whole genome shotgun (WGS) entry which is preliminary data.</text>
</comment>
<proteinExistence type="predicted"/>
<dbReference type="AlphaFoldDB" id="A0A398B2P5"/>
<name>A0A398B2P5_9BACI</name>
<dbReference type="Proteomes" id="UP000266016">
    <property type="component" value="Unassembled WGS sequence"/>
</dbReference>
<reference evidence="1 2" key="1">
    <citation type="submission" date="2018-08" db="EMBL/GenBank/DDBJ databases">
        <title>Bacillus jemisoniae sp. nov., Bacillus chryseoplanitiae sp. nov., Bacillus resnikiae sp. nov., and Bacillus frankliniae sp. nov., isolated from Viking spacecraft and associated surfaces.</title>
        <authorList>
            <person name="Seuylemezian A."/>
            <person name="Vaishampayan P."/>
        </authorList>
    </citation>
    <scope>NUCLEOTIDE SEQUENCE [LARGE SCALE GENOMIC DNA]</scope>
    <source>
        <strain evidence="1 2">MA001</strain>
    </source>
</reference>
<sequence>MNIHLKREQYETLLKLVQYGYWIASSDQETNEAQAFGEMEQHILSLAKDFGFDGVEWDEEYNLYDMTATCKNDIQQVIDQYEEMVFKDKLAYYLARRDLAHEMAEHVYDEERAFERIVELEEEYHLHLEKHGVSHLQIDKIK</sequence>